<dbReference type="Proteomes" id="UP000290365">
    <property type="component" value="Chromosome"/>
</dbReference>
<feature type="signal peptide" evidence="1">
    <location>
        <begin position="1"/>
        <end position="26"/>
    </location>
</feature>
<dbReference type="KEGG" id="kbs:EPA93_04895"/>
<keyword evidence="3" id="KW-1185">Reference proteome</keyword>
<proteinExistence type="predicted"/>
<feature type="chain" id="PRO_5020617855" evidence="1">
    <location>
        <begin position="27"/>
        <end position="136"/>
    </location>
</feature>
<dbReference type="PROSITE" id="PS51257">
    <property type="entry name" value="PROKAR_LIPOPROTEIN"/>
    <property type="match status" value="1"/>
</dbReference>
<evidence type="ECO:0000313" key="2">
    <source>
        <dbReference type="EMBL" id="QBD75373.1"/>
    </source>
</evidence>
<evidence type="ECO:0000256" key="1">
    <source>
        <dbReference type="SAM" id="SignalP"/>
    </source>
</evidence>
<dbReference type="OrthoDB" id="9882665at2"/>
<dbReference type="EMBL" id="CP035758">
    <property type="protein sequence ID" value="QBD75373.1"/>
    <property type="molecule type" value="Genomic_DNA"/>
</dbReference>
<protein>
    <submittedName>
        <fullName evidence="2">Uncharacterized protein</fullName>
    </submittedName>
</protein>
<name>A0A4P6JK00_KTERU</name>
<reference evidence="2 3" key="1">
    <citation type="submission" date="2019-01" db="EMBL/GenBank/DDBJ databases">
        <title>Ktedonosporobacter rubrisoli SCAWS-G2.</title>
        <authorList>
            <person name="Huang Y."/>
            <person name="Yan B."/>
        </authorList>
    </citation>
    <scope>NUCLEOTIDE SEQUENCE [LARGE SCALE GENOMIC DNA]</scope>
    <source>
        <strain evidence="2 3">SCAWS-G2</strain>
    </source>
</reference>
<keyword evidence="1" id="KW-0732">Signal</keyword>
<accession>A0A4P6JK00</accession>
<gene>
    <name evidence="2" type="ORF">EPA93_04895</name>
</gene>
<evidence type="ECO:0000313" key="3">
    <source>
        <dbReference type="Proteomes" id="UP000290365"/>
    </source>
</evidence>
<organism evidence="2 3">
    <name type="scientific">Ktedonosporobacter rubrisoli</name>
    <dbReference type="NCBI Taxonomy" id="2509675"/>
    <lineage>
        <taxon>Bacteria</taxon>
        <taxon>Bacillati</taxon>
        <taxon>Chloroflexota</taxon>
        <taxon>Ktedonobacteria</taxon>
        <taxon>Ktedonobacterales</taxon>
        <taxon>Ktedonosporobacteraceae</taxon>
        <taxon>Ktedonosporobacter</taxon>
    </lineage>
</organism>
<dbReference type="AlphaFoldDB" id="A0A4P6JK00"/>
<sequence length="136" mass="14972">MKHRQVFTLLLLLAGILCITSGCQFSQSGFANLADSVGDVFIAANTTISYVQEGKLTPAYARASFVNYRSQLEGVEQQLPTQDGAPDKQKVRRLLALFQPAKQVVERPCLTNSCDWHTQVAILQRAGKAFQEAAEQ</sequence>